<dbReference type="Proteomes" id="UP001611383">
    <property type="component" value="Chromosome"/>
</dbReference>
<dbReference type="PIRSF" id="PIRSF000124">
    <property type="entry name" value="UDPglc_GDPman_dh"/>
    <property type="match status" value="1"/>
</dbReference>
<evidence type="ECO:0000256" key="2">
    <source>
        <dbReference type="ARBA" id="ARBA00006601"/>
    </source>
</evidence>
<reference evidence="10 11" key="1">
    <citation type="submission" date="2019-08" db="EMBL/GenBank/DDBJ databases">
        <title>Archangium and Cystobacter genomes.</title>
        <authorList>
            <person name="Chen I.-C.K."/>
            <person name="Wielgoss S."/>
        </authorList>
    </citation>
    <scope>NUCLEOTIDE SEQUENCE [LARGE SCALE GENOMIC DNA]</scope>
    <source>
        <strain evidence="10 11">Cbm 6</strain>
    </source>
</reference>
<evidence type="ECO:0000256" key="8">
    <source>
        <dbReference type="PIRNR" id="PIRNR000124"/>
    </source>
</evidence>
<dbReference type="InterPro" id="IPR014026">
    <property type="entry name" value="UDP-Glc/GDP-Man_DH_dimer"/>
</dbReference>
<dbReference type="NCBIfam" id="TIGR03026">
    <property type="entry name" value="NDP-sugDHase"/>
    <property type="match status" value="1"/>
</dbReference>
<comment type="similarity">
    <text evidence="2 8">Belongs to the UDP-glucose/GDP-mannose dehydrogenase family.</text>
</comment>
<dbReference type="PANTHER" id="PTHR43750">
    <property type="entry name" value="UDP-GLUCOSE 6-DEHYDROGENASE TUAD"/>
    <property type="match status" value="1"/>
</dbReference>
<sequence length="432" mass="47749">MHIAIIGTGYVGLVAGTCFADSGNDVTCVDIDARKIAMLQQGEVPIYEPGLEELIRKNARERRLSFTTDLASAVARSQVVFIAVGTPEGESGEADLQYVLAAAEQIGRAMRQYTVVVDKSTVPVGTADKVRETISRVTEVEFDVVSNPEFLKEGAALDDFLKPDRVVIGAESERARKVMGQLYAPFVRTENPILYMDTRSAELTKYAANAMLATRISFMNDIAALCEKVGADVDFVRKGMGADKRIGYPFLFPGVGYGGSCFPKDVKALVAKGREQGLELDLLRAVERTNERQKKLLVQKAIKHFGSLEGRSFAVWGLAFKPKTDDMREAPSVEVIEGLLAKGAKVAAHDPVAERTARRVFGDRIRYTNVPYEALEGADALFVVTEWNEFRHPDFERVKSLMKTPVIFDGRNIYDPARMKELGFTYMGLGRR</sequence>
<dbReference type="SUPFAM" id="SSF52413">
    <property type="entry name" value="UDP-glucose/GDP-mannose dehydrogenase C-terminal domain"/>
    <property type="match status" value="1"/>
</dbReference>
<dbReference type="Pfam" id="PF03720">
    <property type="entry name" value="UDPG_MGDP_dh_C"/>
    <property type="match status" value="1"/>
</dbReference>
<dbReference type="Pfam" id="PF03721">
    <property type="entry name" value="UDPG_MGDP_dh_N"/>
    <property type="match status" value="1"/>
</dbReference>
<protein>
    <recommendedName>
        <fullName evidence="4 8">UDP-glucose 6-dehydrogenase</fullName>
        <ecNumber evidence="3 8">1.1.1.22</ecNumber>
    </recommendedName>
</protein>
<dbReference type="EC" id="1.1.1.22" evidence="3 8"/>
<dbReference type="Gene3D" id="3.40.50.720">
    <property type="entry name" value="NAD(P)-binding Rossmann-like Domain"/>
    <property type="match status" value="2"/>
</dbReference>
<name>A0ABY9WK35_9BACT</name>
<evidence type="ECO:0000256" key="6">
    <source>
        <dbReference type="ARBA" id="ARBA00023027"/>
    </source>
</evidence>
<comment type="pathway">
    <text evidence="1">Nucleotide-sugar biosynthesis; UDP-alpha-D-glucuronate biosynthesis; UDP-alpha-D-glucuronate from UDP-alpha-D-glucose: step 1/1.</text>
</comment>
<dbReference type="RefSeq" id="WP_395816565.1">
    <property type="nucleotide sequence ID" value="NZ_CP043494.1"/>
</dbReference>
<dbReference type="InterPro" id="IPR001732">
    <property type="entry name" value="UDP-Glc/GDP-Man_DH_N"/>
</dbReference>
<dbReference type="PANTHER" id="PTHR43750:SF3">
    <property type="entry name" value="UDP-GLUCOSE 6-DEHYDROGENASE TUAD"/>
    <property type="match status" value="1"/>
</dbReference>
<accession>A0ABY9WK35</accession>
<keyword evidence="11" id="KW-1185">Reference proteome</keyword>
<dbReference type="SUPFAM" id="SSF51735">
    <property type="entry name" value="NAD(P)-binding Rossmann-fold domains"/>
    <property type="match status" value="1"/>
</dbReference>
<keyword evidence="5 8" id="KW-0560">Oxidoreductase</keyword>
<dbReference type="Gene3D" id="1.20.5.100">
    <property type="entry name" value="Cytochrome c1, transmembrane anchor, C-terminal"/>
    <property type="match status" value="1"/>
</dbReference>
<dbReference type="SMART" id="SM00984">
    <property type="entry name" value="UDPG_MGDP_dh_C"/>
    <property type="match status" value="1"/>
</dbReference>
<evidence type="ECO:0000256" key="3">
    <source>
        <dbReference type="ARBA" id="ARBA00012954"/>
    </source>
</evidence>
<dbReference type="PIRSF" id="PIRSF500134">
    <property type="entry name" value="UDPglc_DH_bac"/>
    <property type="match status" value="1"/>
</dbReference>
<evidence type="ECO:0000313" key="11">
    <source>
        <dbReference type="Proteomes" id="UP001611383"/>
    </source>
</evidence>
<dbReference type="Pfam" id="PF00984">
    <property type="entry name" value="UDPG_MGDP_dh"/>
    <property type="match status" value="1"/>
</dbReference>
<evidence type="ECO:0000259" key="9">
    <source>
        <dbReference type="SMART" id="SM00984"/>
    </source>
</evidence>
<dbReference type="InterPro" id="IPR017476">
    <property type="entry name" value="UDP-Glc/GDP-Man"/>
</dbReference>
<proteinExistence type="inferred from homology"/>
<gene>
    <name evidence="10" type="ORF">F0U60_08885</name>
</gene>
<evidence type="ECO:0000256" key="1">
    <source>
        <dbReference type="ARBA" id="ARBA00004701"/>
    </source>
</evidence>
<evidence type="ECO:0000313" key="10">
    <source>
        <dbReference type="EMBL" id="WNG44207.1"/>
    </source>
</evidence>
<dbReference type="SUPFAM" id="SSF48179">
    <property type="entry name" value="6-phosphogluconate dehydrogenase C-terminal domain-like"/>
    <property type="match status" value="1"/>
</dbReference>
<dbReference type="InterPro" id="IPR028357">
    <property type="entry name" value="UDPglc_DH_bac"/>
</dbReference>
<keyword evidence="6 8" id="KW-0520">NAD</keyword>
<dbReference type="EMBL" id="CP043494">
    <property type="protein sequence ID" value="WNG44207.1"/>
    <property type="molecule type" value="Genomic_DNA"/>
</dbReference>
<evidence type="ECO:0000256" key="5">
    <source>
        <dbReference type="ARBA" id="ARBA00023002"/>
    </source>
</evidence>
<comment type="catalytic activity">
    <reaction evidence="7 8">
        <text>UDP-alpha-D-glucose + 2 NAD(+) + H2O = UDP-alpha-D-glucuronate + 2 NADH + 3 H(+)</text>
        <dbReference type="Rhea" id="RHEA:23596"/>
        <dbReference type="ChEBI" id="CHEBI:15377"/>
        <dbReference type="ChEBI" id="CHEBI:15378"/>
        <dbReference type="ChEBI" id="CHEBI:57540"/>
        <dbReference type="ChEBI" id="CHEBI:57945"/>
        <dbReference type="ChEBI" id="CHEBI:58052"/>
        <dbReference type="ChEBI" id="CHEBI:58885"/>
        <dbReference type="EC" id="1.1.1.22"/>
    </reaction>
</comment>
<organism evidence="10 11">
    <name type="scientific">Archangium minus</name>
    <dbReference type="NCBI Taxonomy" id="83450"/>
    <lineage>
        <taxon>Bacteria</taxon>
        <taxon>Pseudomonadati</taxon>
        <taxon>Myxococcota</taxon>
        <taxon>Myxococcia</taxon>
        <taxon>Myxococcales</taxon>
        <taxon>Cystobacterineae</taxon>
        <taxon>Archangiaceae</taxon>
        <taxon>Archangium</taxon>
    </lineage>
</organism>
<dbReference type="InterPro" id="IPR014027">
    <property type="entry name" value="UDP-Glc/GDP-Man_DH_C"/>
</dbReference>
<dbReference type="InterPro" id="IPR036291">
    <property type="entry name" value="NAD(P)-bd_dom_sf"/>
</dbReference>
<evidence type="ECO:0000256" key="4">
    <source>
        <dbReference type="ARBA" id="ARBA00015132"/>
    </source>
</evidence>
<dbReference type="InterPro" id="IPR008927">
    <property type="entry name" value="6-PGluconate_DH-like_C_sf"/>
</dbReference>
<dbReference type="InterPro" id="IPR036220">
    <property type="entry name" value="UDP-Glc/GDP-Man_DH_C_sf"/>
</dbReference>
<evidence type="ECO:0000256" key="7">
    <source>
        <dbReference type="ARBA" id="ARBA00047473"/>
    </source>
</evidence>
<feature type="domain" description="UDP-glucose/GDP-mannose dehydrogenase C-terminal" evidence="9">
    <location>
        <begin position="314"/>
        <end position="416"/>
    </location>
</feature>